<dbReference type="OrthoDB" id="23833at2157"/>
<keyword evidence="1" id="KW-0411">Iron-sulfur</keyword>
<evidence type="ECO:0000313" key="3">
    <source>
        <dbReference type="EMBL" id="SDA61010.1"/>
    </source>
</evidence>
<reference evidence="3 4" key="1">
    <citation type="submission" date="2016-10" db="EMBL/GenBank/DDBJ databases">
        <authorList>
            <person name="Varghese N."/>
            <person name="Submissions S."/>
        </authorList>
    </citation>
    <scope>NUCLEOTIDE SEQUENCE [LARGE SCALE GENOMIC DNA]</scope>
    <source>
        <strain evidence="3 4">DSM 16643</strain>
    </source>
</reference>
<protein>
    <submittedName>
        <fullName evidence="3">L-lactate dehydrogenase complex protein LldG</fullName>
    </submittedName>
</protein>
<dbReference type="STRING" id="230361.sm9_1401"/>
<dbReference type="InterPro" id="IPR017900">
    <property type="entry name" value="4Fe4S_Fe_S_CS"/>
</dbReference>
<dbReference type="SUPFAM" id="SSF46548">
    <property type="entry name" value="alpha-helical ferredoxin"/>
    <property type="match status" value="1"/>
</dbReference>
<dbReference type="InterPro" id="IPR037171">
    <property type="entry name" value="NagB/RpiA_transferase-like"/>
</dbReference>
<dbReference type="Pfam" id="PF13183">
    <property type="entry name" value="Fer4_8"/>
    <property type="match status" value="1"/>
</dbReference>
<sequence>MKTSELETMRKSFNTVKSRSSQIKDSPQVKRLIERVREIKRYSIENSDDLYNQAIESFKRNGIDVEFAETKKDAINIIEDLLYDYDSKTIAKAKSNTLGEINLKKELAAKDIDVVETDLGDRILQLKKTDNKPVHPTGPASHLNISEITDIVNDSLNSDVNPVPREIMELVREDVLNRLENACVGISGANAIAAEEGSCIMVHNEGNISLVSLKDLHIIVAGIDKIVPTLEDAVSIAKLETVYATGNYVTSYMNVISGPSKTADIEKKLLKNMYGAEKVVVILLDNGRSSASQECLWCIGCGNCVVHCPVYNAVGNEFGFNNYLGGRGVAMSKFIEDDETCYESGLYMCTLCGLCTLNCPVAIPTNEIIENLRKLSSQVGFYPKAHGKIKDNVKSHDSPY</sequence>
<evidence type="ECO:0000259" key="2">
    <source>
        <dbReference type="PROSITE" id="PS51379"/>
    </source>
</evidence>
<dbReference type="PANTHER" id="PTHR47153">
    <property type="entry name" value="LACTATE UTILIZATION PROTEIN B"/>
    <property type="match status" value="1"/>
</dbReference>
<dbReference type="PANTHER" id="PTHR47153:SF2">
    <property type="entry name" value="LACTATE UTILIZATION PROTEIN B"/>
    <property type="match status" value="1"/>
</dbReference>
<organism evidence="3 4">
    <name type="scientific">Methanobrevibacter millerae</name>
    <dbReference type="NCBI Taxonomy" id="230361"/>
    <lineage>
        <taxon>Archaea</taxon>
        <taxon>Methanobacteriati</taxon>
        <taxon>Methanobacteriota</taxon>
        <taxon>Methanomada group</taxon>
        <taxon>Methanobacteria</taxon>
        <taxon>Methanobacteriales</taxon>
        <taxon>Methanobacteriaceae</taxon>
        <taxon>Methanobrevibacter</taxon>
    </lineage>
</organism>
<dbReference type="InterPro" id="IPR003741">
    <property type="entry name" value="LUD_dom"/>
</dbReference>
<dbReference type="InterPro" id="IPR024185">
    <property type="entry name" value="FTHF_cligase-like_sf"/>
</dbReference>
<dbReference type="InterPro" id="IPR004452">
    <property type="entry name" value="LutB/LldF"/>
</dbReference>
<dbReference type="Gene3D" id="3.30.70.20">
    <property type="match status" value="1"/>
</dbReference>
<dbReference type="EMBL" id="FMXB01000012">
    <property type="protein sequence ID" value="SDA61010.1"/>
    <property type="molecule type" value="Genomic_DNA"/>
</dbReference>
<dbReference type="Proteomes" id="UP000323439">
    <property type="component" value="Unassembled WGS sequence"/>
</dbReference>
<keyword evidence="4" id="KW-1185">Reference proteome</keyword>
<dbReference type="InterPro" id="IPR017896">
    <property type="entry name" value="4Fe4S_Fe-S-bd"/>
</dbReference>
<dbReference type="SUPFAM" id="SSF100950">
    <property type="entry name" value="NagB/RpiA/CoA transferase-like"/>
    <property type="match status" value="1"/>
</dbReference>
<dbReference type="Pfam" id="PF02589">
    <property type="entry name" value="LUD_dom"/>
    <property type="match status" value="1"/>
</dbReference>
<keyword evidence="1" id="KW-0004">4Fe-4S</keyword>
<accession>A0A1G5WSV4</accession>
<dbReference type="Gene3D" id="3.40.50.10420">
    <property type="entry name" value="NagB/RpiA/CoA transferase-like"/>
    <property type="match status" value="1"/>
</dbReference>
<dbReference type="PROSITE" id="PS00198">
    <property type="entry name" value="4FE4S_FER_1"/>
    <property type="match status" value="2"/>
</dbReference>
<proteinExistence type="predicted"/>
<dbReference type="PROSITE" id="PS51379">
    <property type="entry name" value="4FE4S_FER_2"/>
    <property type="match status" value="1"/>
</dbReference>
<keyword evidence="1" id="KW-0408">Iron</keyword>
<dbReference type="GO" id="GO:0051539">
    <property type="term" value="F:4 iron, 4 sulfur cluster binding"/>
    <property type="evidence" value="ECO:0007669"/>
    <property type="project" value="UniProtKB-KW"/>
</dbReference>
<keyword evidence="1" id="KW-0479">Metal-binding</keyword>
<evidence type="ECO:0000256" key="1">
    <source>
        <dbReference type="ARBA" id="ARBA00022485"/>
    </source>
</evidence>
<feature type="domain" description="4Fe-4S ferredoxin-type" evidence="2">
    <location>
        <begin position="287"/>
        <end position="319"/>
    </location>
</feature>
<dbReference type="GO" id="GO:0016491">
    <property type="term" value="F:oxidoreductase activity"/>
    <property type="evidence" value="ECO:0007669"/>
    <property type="project" value="UniProtKB-ARBA"/>
</dbReference>
<dbReference type="GO" id="GO:0006089">
    <property type="term" value="P:lactate metabolic process"/>
    <property type="evidence" value="ECO:0007669"/>
    <property type="project" value="InterPro"/>
</dbReference>
<dbReference type="AlphaFoldDB" id="A0A1G5WSV4"/>
<dbReference type="RefSeq" id="WP_149732166.1">
    <property type="nucleotide sequence ID" value="NZ_FMXB01000012.1"/>
</dbReference>
<name>A0A1G5WSV4_9EURY</name>
<gene>
    <name evidence="3" type="ORF">SAMN02910315_01635</name>
</gene>
<evidence type="ECO:0000313" key="4">
    <source>
        <dbReference type="Proteomes" id="UP000323439"/>
    </source>
</evidence>